<keyword evidence="3" id="KW-1185">Reference proteome</keyword>
<gene>
    <name evidence="2" type="ORF">PoB_004119200</name>
</gene>
<keyword evidence="1" id="KW-0677">Repeat</keyword>
<dbReference type="InterPro" id="IPR016024">
    <property type="entry name" value="ARM-type_fold"/>
</dbReference>
<evidence type="ECO:0000313" key="2">
    <source>
        <dbReference type="EMBL" id="GFO14687.1"/>
    </source>
</evidence>
<dbReference type="InterPro" id="IPR000225">
    <property type="entry name" value="Armadillo"/>
</dbReference>
<evidence type="ECO:0000256" key="1">
    <source>
        <dbReference type="ARBA" id="ARBA00022737"/>
    </source>
</evidence>
<dbReference type="PANTHER" id="PTHR22895">
    <property type="entry name" value="ARMADILLO REPEAT-CONTAINING PROTEIN 6"/>
    <property type="match status" value="1"/>
</dbReference>
<comment type="caution">
    <text evidence="2">The sequence shown here is derived from an EMBL/GenBank/DDBJ whole genome shotgun (WGS) entry which is preliminary data.</text>
</comment>
<sequence>MAKQITQQTFDEVVRENMSEFDMDADEAVDDAVKQFESQGVNLSIIVKDPKLYASGDDGGPQVHPVIEAIQDLTSSLESSEATKTQFCDYLAMIQKECDIDLARRCLAGSNGAYPALLKVMISHQEDPNMICNALASFCSLTNGQPDLLTSEGIELLISLLKRYKDNPDSLVLIVRAIRLNCVKHESNRQAFISLDLIILLTDGLKEHKSKPSLIKEICTCLRALTLDDDIRVPFGKAHDNAKTIVTEGDALKAILQLCEEHENNISVLAEMFLTLAALVVRNEFCKETMDRGGVKLIMKAFNGGVKDKGIVRQALIVLKALAGNDEVKVEIAKLGGIELIVLALTTHQTNAQIAEAACRVLTAVTLRNTDNSKCVMDCYGHQHIVQAMKLHPNEVNVQKYACMALRNLVTRNKENSPSILSLGAESLINEALAHHKGVEDEAKAVLRDLGCKVEFKELWKGTGATLEAE</sequence>
<dbReference type="InterPro" id="IPR011989">
    <property type="entry name" value="ARM-like"/>
</dbReference>
<dbReference type="SMART" id="SM00185">
    <property type="entry name" value="ARM"/>
    <property type="match status" value="4"/>
</dbReference>
<dbReference type="AlphaFoldDB" id="A0AAV4B6F3"/>
<dbReference type="EMBL" id="BLXT01004580">
    <property type="protein sequence ID" value="GFO14687.1"/>
    <property type="molecule type" value="Genomic_DNA"/>
</dbReference>
<evidence type="ECO:0000313" key="3">
    <source>
        <dbReference type="Proteomes" id="UP000735302"/>
    </source>
</evidence>
<accession>A0AAV4B6F3</accession>
<dbReference type="Gene3D" id="1.25.10.10">
    <property type="entry name" value="Leucine-rich Repeat Variant"/>
    <property type="match status" value="2"/>
</dbReference>
<dbReference type="Proteomes" id="UP000735302">
    <property type="component" value="Unassembled WGS sequence"/>
</dbReference>
<dbReference type="PANTHER" id="PTHR22895:SF0">
    <property type="entry name" value="ARMADILLO REPEAT-CONTAINING PROTEIN 6"/>
    <property type="match status" value="1"/>
</dbReference>
<dbReference type="SUPFAM" id="SSF48371">
    <property type="entry name" value="ARM repeat"/>
    <property type="match status" value="1"/>
</dbReference>
<name>A0AAV4B6F3_9GAST</name>
<proteinExistence type="predicted"/>
<protein>
    <submittedName>
        <fullName evidence="2">Armadillo repeat-containing protein 6</fullName>
    </submittedName>
</protein>
<organism evidence="2 3">
    <name type="scientific">Plakobranchus ocellatus</name>
    <dbReference type="NCBI Taxonomy" id="259542"/>
    <lineage>
        <taxon>Eukaryota</taxon>
        <taxon>Metazoa</taxon>
        <taxon>Spiralia</taxon>
        <taxon>Lophotrochozoa</taxon>
        <taxon>Mollusca</taxon>
        <taxon>Gastropoda</taxon>
        <taxon>Heterobranchia</taxon>
        <taxon>Euthyneura</taxon>
        <taxon>Panpulmonata</taxon>
        <taxon>Sacoglossa</taxon>
        <taxon>Placobranchoidea</taxon>
        <taxon>Plakobranchidae</taxon>
        <taxon>Plakobranchus</taxon>
    </lineage>
</organism>
<reference evidence="2 3" key="1">
    <citation type="journal article" date="2021" name="Elife">
        <title>Chloroplast acquisition without the gene transfer in kleptoplastic sea slugs, Plakobranchus ocellatus.</title>
        <authorList>
            <person name="Maeda T."/>
            <person name="Takahashi S."/>
            <person name="Yoshida T."/>
            <person name="Shimamura S."/>
            <person name="Takaki Y."/>
            <person name="Nagai Y."/>
            <person name="Toyoda A."/>
            <person name="Suzuki Y."/>
            <person name="Arimoto A."/>
            <person name="Ishii H."/>
            <person name="Satoh N."/>
            <person name="Nishiyama T."/>
            <person name="Hasebe M."/>
            <person name="Maruyama T."/>
            <person name="Minagawa J."/>
            <person name="Obokata J."/>
            <person name="Shigenobu S."/>
        </authorList>
    </citation>
    <scope>NUCLEOTIDE SEQUENCE [LARGE SCALE GENOMIC DNA]</scope>
</reference>